<protein>
    <submittedName>
        <fullName evidence="1">Uncharacterized protein</fullName>
    </submittedName>
</protein>
<gene>
    <name evidence="1" type="ORF">GC098_15415</name>
</gene>
<evidence type="ECO:0000313" key="1">
    <source>
        <dbReference type="EMBL" id="NOU72794.1"/>
    </source>
</evidence>
<evidence type="ECO:0000313" key="2">
    <source>
        <dbReference type="Proteomes" id="UP000616779"/>
    </source>
</evidence>
<dbReference type="EMBL" id="WHOA01000099">
    <property type="protein sequence ID" value="NOU72794.1"/>
    <property type="molecule type" value="Genomic_DNA"/>
</dbReference>
<reference evidence="1 2" key="1">
    <citation type="submission" date="2019-10" db="EMBL/GenBank/DDBJ databases">
        <title>Description of Paenibacillus terrestris sp. nov.</title>
        <authorList>
            <person name="Carlier A."/>
            <person name="Qi S."/>
        </authorList>
    </citation>
    <scope>NUCLEOTIDE SEQUENCE [LARGE SCALE GENOMIC DNA]</scope>
    <source>
        <strain evidence="1 2">LMG 31458</strain>
    </source>
</reference>
<proteinExistence type="predicted"/>
<keyword evidence="2" id="KW-1185">Reference proteome</keyword>
<comment type="caution">
    <text evidence="1">The sequence shown here is derived from an EMBL/GenBank/DDBJ whole genome shotgun (WGS) entry which is preliminary data.</text>
</comment>
<organism evidence="1 2">
    <name type="scientific">Paenibacillus phytorum</name>
    <dbReference type="NCBI Taxonomy" id="2654977"/>
    <lineage>
        <taxon>Bacteria</taxon>
        <taxon>Bacillati</taxon>
        <taxon>Bacillota</taxon>
        <taxon>Bacilli</taxon>
        <taxon>Bacillales</taxon>
        <taxon>Paenibacillaceae</taxon>
        <taxon>Paenibacillus</taxon>
    </lineage>
</organism>
<accession>A0ABX1XWM3</accession>
<sequence>MAKMNAKRVTLSTGILRRPKKTKFALVDVVNFNKKCSRRVTVQVFDWSTGSPIPLKVSPCNTKKCTITVASNKSIFFFADVSKVRFKYEVRITQHHDRKLVTNVTGVTNASFTPQEGDTVLQRSLIRIK</sequence>
<name>A0ABX1XWM3_9BACL</name>
<dbReference type="Proteomes" id="UP000616779">
    <property type="component" value="Unassembled WGS sequence"/>
</dbReference>